<organism evidence="2 3">
    <name type="scientific">Plakobranchus ocellatus</name>
    <dbReference type="NCBI Taxonomy" id="259542"/>
    <lineage>
        <taxon>Eukaryota</taxon>
        <taxon>Metazoa</taxon>
        <taxon>Spiralia</taxon>
        <taxon>Lophotrochozoa</taxon>
        <taxon>Mollusca</taxon>
        <taxon>Gastropoda</taxon>
        <taxon>Heterobranchia</taxon>
        <taxon>Euthyneura</taxon>
        <taxon>Panpulmonata</taxon>
        <taxon>Sacoglossa</taxon>
        <taxon>Placobranchoidea</taxon>
        <taxon>Plakobranchidae</taxon>
        <taxon>Plakobranchus</taxon>
    </lineage>
</organism>
<comment type="caution">
    <text evidence="2">The sequence shown here is derived from an EMBL/GenBank/DDBJ whole genome shotgun (WGS) entry which is preliminary data.</text>
</comment>
<dbReference type="Proteomes" id="UP000735302">
    <property type="component" value="Unassembled WGS sequence"/>
</dbReference>
<evidence type="ECO:0000256" key="1">
    <source>
        <dbReference type="SAM" id="MobiDB-lite"/>
    </source>
</evidence>
<dbReference type="EMBL" id="BLXT01002707">
    <property type="protein sequence ID" value="GFN96807.1"/>
    <property type="molecule type" value="Genomic_DNA"/>
</dbReference>
<dbReference type="AlphaFoldDB" id="A0AAV3ZQH3"/>
<sequence length="83" mass="9237">MIETSTERSLQISVRVQPPTCSQSYCRLYLEGLVIVHLARPQQDDRRLSHDGPVAGTRSRKIPSNLKAGSQASDSMPTRVNIM</sequence>
<feature type="region of interest" description="Disordered" evidence="1">
    <location>
        <begin position="42"/>
        <end position="83"/>
    </location>
</feature>
<reference evidence="2 3" key="1">
    <citation type="journal article" date="2021" name="Elife">
        <title>Chloroplast acquisition without the gene transfer in kleptoplastic sea slugs, Plakobranchus ocellatus.</title>
        <authorList>
            <person name="Maeda T."/>
            <person name="Takahashi S."/>
            <person name="Yoshida T."/>
            <person name="Shimamura S."/>
            <person name="Takaki Y."/>
            <person name="Nagai Y."/>
            <person name="Toyoda A."/>
            <person name="Suzuki Y."/>
            <person name="Arimoto A."/>
            <person name="Ishii H."/>
            <person name="Satoh N."/>
            <person name="Nishiyama T."/>
            <person name="Hasebe M."/>
            <person name="Maruyama T."/>
            <person name="Minagawa J."/>
            <person name="Obokata J."/>
            <person name="Shigenobu S."/>
        </authorList>
    </citation>
    <scope>NUCLEOTIDE SEQUENCE [LARGE SCALE GENOMIC DNA]</scope>
</reference>
<keyword evidence="3" id="KW-1185">Reference proteome</keyword>
<gene>
    <name evidence="2" type="ORF">PoB_002331300</name>
</gene>
<evidence type="ECO:0000313" key="3">
    <source>
        <dbReference type="Proteomes" id="UP000735302"/>
    </source>
</evidence>
<evidence type="ECO:0000313" key="2">
    <source>
        <dbReference type="EMBL" id="GFN96807.1"/>
    </source>
</evidence>
<protein>
    <submittedName>
        <fullName evidence="2">Uncharacterized protein</fullName>
    </submittedName>
</protein>
<proteinExistence type="predicted"/>
<accession>A0AAV3ZQH3</accession>
<name>A0AAV3ZQH3_9GAST</name>
<feature type="compositionally biased region" description="Polar residues" evidence="1">
    <location>
        <begin position="67"/>
        <end position="83"/>
    </location>
</feature>